<name>A0ABT5CBP3_9BACT</name>
<protein>
    <submittedName>
        <fullName evidence="3">FRG domain-containing protein</fullName>
    </submittedName>
</protein>
<proteinExistence type="predicted"/>
<feature type="compositionally biased region" description="Low complexity" evidence="1">
    <location>
        <begin position="115"/>
        <end position="125"/>
    </location>
</feature>
<dbReference type="Pfam" id="PF08867">
    <property type="entry name" value="FRG"/>
    <property type="match status" value="1"/>
</dbReference>
<comment type="caution">
    <text evidence="3">The sequence shown here is derived from an EMBL/GenBank/DDBJ whole genome shotgun (WGS) entry which is preliminary data.</text>
</comment>
<feature type="compositionally biased region" description="Low complexity" evidence="1">
    <location>
        <begin position="95"/>
        <end position="104"/>
    </location>
</feature>
<feature type="region of interest" description="Disordered" evidence="1">
    <location>
        <begin position="30"/>
        <end position="169"/>
    </location>
</feature>
<evidence type="ECO:0000259" key="2">
    <source>
        <dbReference type="Pfam" id="PF08867"/>
    </source>
</evidence>
<gene>
    <name evidence="3" type="ORF">POL72_39370</name>
</gene>
<evidence type="ECO:0000313" key="4">
    <source>
        <dbReference type="Proteomes" id="UP001217485"/>
    </source>
</evidence>
<evidence type="ECO:0000313" key="3">
    <source>
        <dbReference type="EMBL" id="MDC0683852.1"/>
    </source>
</evidence>
<feature type="compositionally biased region" description="Polar residues" evidence="1">
    <location>
        <begin position="126"/>
        <end position="154"/>
    </location>
</feature>
<dbReference type="RefSeq" id="WP_272102904.1">
    <property type="nucleotide sequence ID" value="NZ_JAQNDK010000005.1"/>
</dbReference>
<keyword evidence="4" id="KW-1185">Reference proteome</keyword>
<dbReference type="InterPro" id="IPR014966">
    <property type="entry name" value="FRG-dom"/>
</dbReference>
<reference evidence="3 4" key="1">
    <citation type="submission" date="2023-01" db="EMBL/GenBank/DDBJ databases">
        <title>Minimal conservation of predation-associated metabolite biosynthetic gene clusters underscores biosynthetic potential of Myxococcota including descriptions for ten novel species: Archangium lansinium sp. nov., Myxococcus landrumus sp. nov., Nannocystis bai.</title>
        <authorList>
            <person name="Ahearne A."/>
            <person name="Stevens C."/>
            <person name="Dowd S."/>
        </authorList>
    </citation>
    <scope>NUCLEOTIDE SEQUENCE [LARGE SCALE GENOMIC DNA]</scope>
    <source>
        <strain evidence="3 4">WIWO2</strain>
    </source>
</reference>
<dbReference type="Proteomes" id="UP001217485">
    <property type="component" value="Unassembled WGS sequence"/>
</dbReference>
<sequence>MAARGEPDVLADEWRALCLAQHHGVPTRLLDWTYNPSSRRSSRSRSARPTTRPSIDSTSRTTPFPRRSAGASRKAPSGSRTSAPSSAAGHRPSSRPCRASCPARTPRPRRPPSTPRSSCSGPRSTWPASSGNRGSSRSIYRGTTTISRSITWRPSSARRRRPGESCSPR</sequence>
<accession>A0ABT5CBP3</accession>
<feature type="domain" description="FRG" evidence="2">
    <location>
        <begin position="12"/>
        <end position="36"/>
    </location>
</feature>
<organism evidence="3 4">
    <name type="scientific">Sorangium atrum</name>
    <dbReference type="NCBI Taxonomy" id="2995308"/>
    <lineage>
        <taxon>Bacteria</taxon>
        <taxon>Pseudomonadati</taxon>
        <taxon>Myxococcota</taxon>
        <taxon>Polyangia</taxon>
        <taxon>Polyangiales</taxon>
        <taxon>Polyangiaceae</taxon>
        <taxon>Sorangium</taxon>
    </lineage>
</organism>
<evidence type="ECO:0000256" key="1">
    <source>
        <dbReference type="SAM" id="MobiDB-lite"/>
    </source>
</evidence>
<dbReference type="EMBL" id="JAQNDK010000005">
    <property type="protein sequence ID" value="MDC0683852.1"/>
    <property type="molecule type" value="Genomic_DNA"/>
</dbReference>